<dbReference type="GO" id="GO:0004519">
    <property type="term" value="F:endonuclease activity"/>
    <property type="evidence" value="ECO:0007669"/>
    <property type="project" value="UniProtKB-KW"/>
</dbReference>
<dbReference type="Pfam" id="PF01844">
    <property type="entry name" value="HNH"/>
    <property type="match status" value="1"/>
</dbReference>
<feature type="region of interest" description="Disordered" evidence="2">
    <location>
        <begin position="1"/>
        <end position="36"/>
    </location>
</feature>
<reference evidence="4" key="1">
    <citation type="submission" date="2022-06" db="EMBL/GenBank/DDBJ databases">
        <title>Ornithinimicrobium HY1793.</title>
        <authorList>
            <person name="Huang Y."/>
        </authorList>
    </citation>
    <scope>NUCLEOTIDE SEQUENCE</scope>
    <source>
        <strain evidence="4">HY1793</strain>
    </source>
</reference>
<name>A0ABY4YP47_9MICO</name>
<feature type="compositionally biased region" description="Low complexity" evidence="2">
    <location>
        <begin position="70"/>
        <end position="85"/>
    </location>
</feature>
<dbReference type="SMART" id="SM00507">
    <property type="entry name" value="HNHc"/>
    <property type="match status" value="1"/>
</dbReference>
<organism evidence="4 5">
    <name type="scientific">Ornithinimicrobium faecis</name>
    <dbReference type="NCBI Taxonomy" id="2934158"/>
    <lineage>
        <taxon>Bacteria</taxon>
        <taxon>Bacillati</taxon>
        <taxon>Actinomycetota</taxon>
        <taxon>Actinomycetes</taxon>
        <taxon>Micrococcales</taxon>
        <taxon>Ornithinimicrobiaceae</taxon>
        <taxon>Ornithinimicrobium</taxon>
    </lineage>
</organism>
<keyword evidence="4" id="KW-0540">Nuclease</keyword>
<accession>A0ABY4YP47</accession>
<dbReference type="InterPro" id="IPR003870">
    <property type="entry name" value="DUF222"/>
</dbReference>
<dbReference type="InterPro" id="IPR003615">
    <property type="entry name" value="HNH_nuc"/>
</dbReference>
<comment type="similarity">
    <text evidence="1">Belongs to the Rv1128c/1148c/1588c/1702c/1945/3466 family.</text>
</comment>
<keyword evidence="5" id="KW-1185">Reference proteome</keyword>
<gene>
    <name evidence="4" type="ORF">NF556_12530</name>
</gene>
<protein>
    <submittedName>
        <fullName evidence="4">HNH endonuclease</fullName>
    </submittedName>
</protein>
<dbReference type="CDD" id="cd00085">
    <property type="entry name" value="HNHc"/>
    <property type="match status" value="1"/>
</dbReference>
<evidence type="ECO:0000256" key="2">
    <source>
        <dbReference type="SAM" id="MobiDB-lite"/>
    </source>
</evidence>
<sequence length="514" mass="53488">MAQKTGLDDSGVTAAQSAAPTDGGMPRGNSATSLQVGGGRVRYAPVIGSGPLREKPASGPLVPVPQIESQAEQAAGGSSATSSSADRGVQLTSSGHEVPEFVAGSAHMVQMLAAEFPLGSLPEQGVGEAVGAAQALVQAAQSLLVSVTHEAISRGLPAQSGHSVPDWITTWAPSIDRPEALATARMANAVGDARFEALTAKVGDGSARVSRAEVIVRLTREMTPIATAESLQAVTDLMTGQVETTSLAGMKQVASAVREHLVEPGDDEDEDNTKAARRLLRRVGTVAGLAEWQLLLDEEGQAILTAALDPLSAPRPGGDEHGAHQLDNCTASTRRADALLEIIGRGVAAPEGQTQTEKAKIHVTIDKEALAGKVPGGGHTATGEHLSAGTIRRLACDAQIIPIMLGGPSEPLDVGRVHRLFTPSQRAAVLLRDRGCSFPGCSMPAGWTDIHHIVHWVFGGATDLDNAAALCRRHHVIVHRYGYTATVTDTEVIWHLNNGLDNPSGPLTEPLVDT</sequence>
<dbReference type="Proteomes" id="UP001056455">
    <property type="component" value="Chromosome"/>
</dbReference>
<keyword evidence="4" id="KW-0378">Hydrolase</keyword>
<dbReference type="InterPro" id="IPR002711">
    <property type="entry name" value="HNH"/>
</dbReference>
<evidence type="ECO:0000259" key="3">
    <source>
        <dbReference type="SMART" id="SM00507"/>
    </source>
</evidence>
<evidence type="ECO:0000313" key="5">
    <source>
        <dbReference type="Proteomes" id="UP001056455"/>
    </source>
</evidence>
<keyword evidence="4" id="KW-0255">Endonuclease</keyword>
<dbReference type="EMBL" id="CP099489">
    <property type="protein sequence ID" value="USQ78464.1"/>
    <property type="molecule type" value="Genomic_DNA"/>
</dbReference>
<dbReference type="RefSeq" id="WP_252591262.1">
    <property type="nucleotide sequence ID" value="NZ_CP099489.1"/>
</dbReference>
<feature type="domain" description="HNH nuclease" evidence="3">
    <location>
        <begin position="424"/>
        <end position="476"/>
    </location>
</feature>
<evidence type="ECO:0000313" key="4">
    <source>
        <dbReference type="EMBL" id="USQ78464.1"/>
    </source>
</evidence>
<feature type="region of interest" description="Disordered" evidence="2">
    <location>
        <begin position="70"/>
        <end position="93"/>
    </location>
</feature>
<proteinExistence type="inferred from homology"/>
<evidence type="ECO:0000256" key="1">
    <source>
        <dbReference type="ARBA" id="ARBA00023450"/>
    </source>
</evidence>
<dbReference type="Pfam" id="PF02720">
    <property type="entry name" value="DUF222"/>
    <property type="match status" value="1"/>
</dbReference>